<dbReference type="InterPro" id="IPR011009">
    <property type="entry name" value="Kinase-like_dom_sf"/>
</dbReference>
<evidence type="ECO:0000259" key="25">
    <source>
        <dbReference type="PROSITE" id="PS50011"/>
    </source>
</evidence>
<evidence type="ECO:0000256" key="12">
    <source>
        <dbReference type="ARBA" id="ARBA00022777"/>
    </source>
</evidence>
<sequence>MGCTMCTMVNALEEGVHQVHDRSRKESDVPTGLTEGVVEMMLRERRCGIFNDRDSEHDLGPEEEIGLLMDDDIDLIMSALRNNVLFSCLEESQLETIAQSMGTLEFASGNIVYNQGDTGNAFYVVKYGKFNVVVENEHARSFCSGDAFGELGLLYKCVRAETVKSREHGALFCLRARTFRDIVVKHALGTLATSKEALRKVSLLQNLTEEQFDVVADSVHTLHFHQGDTIVRKGDPGNILYMIQVGTVVCTDIGAGALDDVELNEGSYFGERALIKDEPRAATVYAKTDVTLMALGRDVFTQVLGPLQELIKYNLMMRLVQSVPLFKDFTDAEKQELVEKAPLKTYNTGDIILHQGDISDDFFIIVSGQVEVSQSVGNQSPVVVATLASGDYFGEKAALQDNPTPRNATITCSSSVECFVLNHELFESVLGQVRTLLSQQLDTRNQASLDKIFAASITKSSLHRAKILGIGSFGLVYVARHDLTGRFVAVKEMYKARLEKAKQMAHVTSEKQLLSSLCHPFILKFYTALNEDTKIYIVTEALLGGELFQRIVSSSGVPTPLPMTHARFYAACVVQALTYLHSRNVAYRDLKPENILLDAQGYAKLVDFGFAKKLHHKTYTLCGTPEYLAPEIVLGVGHSCFVDNWALGILIYEMVMGDSPFADGRDDHLAICRAILSNDIKFKATADPEWKSLVKSLLVRDPNNRLCCYSRGQSVQSHSWFKDFDWDSLLNQSLQVPWQPDIKAEDDARWFSTVQQDELAALEEWEHLRANSLLSCSISFFVQSISFPRWFSTNQKKVWITYTETISKSIWIMQQNVYREASSLSPRKQLKGGTRWNDSKPQRRGLSDSDEDDGEDDDDYRATNHRVVTTPETAPSNEYQAPLDLNVFRFIPKSARSFILQAVMFLAFVGCFLCAVLLKYVNLSPGIMWGSGLSFFSVIAVLISYASEPLSRQHPNPLVFWRTIADFLFVIRLLSEQFSRCAQYECKPLCTTFNCGCATKATTPGTWFMPIGESNCTFFAGFFQFSLLASECWFLCMTLNLFLSLTNPFTDFKRNTKLFHLFSWGFALFTSIILMSVHNLAGYSDFDTCWTNALHDFTPIPQPYNAVCANQGRDNVLKSKFGSVQANYLSWIFFYIWILGFIISGLAVWFWAWRRLSEGMPETYAVRVQSINRARFLVFAVSVYWTLVFIVYFLYLSQKNENTKRVMKEIVNFLMASKGYVDLVIWFHLNDFRVPKISALCSRGEKEVDVDLNPQVNAALRREVLFYTTSGIIKAVEEARHLAEDAHVQHLALLPQQDQTTAAVPTTNTAAYTKTFHDYEPNSFRRIRERFGVDNIRYLRSLSSTAKERLSEGASGAFMFFSGDGSLIVKSTSPEECKFLRSIAKEYADYLCENPNSLLTRFYGCHCLELYGQKFSFVVMANLFDTKQTIHSRYDIKGSWVNRKGELPKKGKKVTCRHCNRKYVYQSHAYEDDNCTFRLGGHEPNIVLKDSDLTQKLKLDRSIALTLYRQLEADSNRLCQFGIMDYSLLMGVHDVEFTVDAEMSEVEKEPSSLYVKGTFQPMMSQMSLEAQRNVQENRKPRSGMRMANTVVGPAYYHIGIIDILQTWTFQKKMERFFKINFRRVDGDGLSAIEPELYKKRFQLKMADMLGVKDQLLINQKDFLGQHSHMDLESSADEMTVPMSMRSIPSSMLKANGSIPYYSRSGSQLSEEDEYAAGHIHL</sequence>
<evidence type="ECO:0000259" key="29">
    <source>
        <dbReference type="PROSITE" id="PS51455"/>
    </source>
</evidence>
<evidence type="ECO:0000256" key="11">
    <source>
        <dbReference type="ARBA" id="ARBA00022741"/>
    </source>
</evidence>
<feature type="domain" description="PIPK" evidence="29">
    <location>
        <begin position="1252"/>
        <end position="1649"/>
    </location>
</feature>
<dbReference type="InterPro" id="IPR027484">
    <property type="entry name" value="PInositol-4-P-5-kinase_N"/>
</dbReference>
<evidence type="ECO:0000256" key="23">
    <source>
        <dbReference type="SAM" id="MobiDB-lite"/>
    </source>
</evidence>
<evidence type="ECO:0000256" key="24">
    <source>
        <dbReference type="SAM" id="Phobius"/>
    </source>
</evidence>
<dbReference type="InterPro" id="IPR000832">
    <property type="entry name" value="GPCR_2_secretin-like"/>
</dbReference>
<dbReference type="InterPro" id="IPR000719">
    <property type="entry name" value="Prot_kinase_dom"/>
</dbReference>
<dbReference type="Gene3D" id="2.60.120.10">
    <property type="entry name" value="Jelly Rolls"/>
    <property type="match status" value="3"/>
</dbReference>
<keyword evidence="7" id="KW-0140">cGMP</keyword>
<comment type="caution">
    <text evidence="30">The sequence shown here is derived from an EMBL/GenBank/DDBJ whole genome shotgun (WGS) entry which is preliminary data.</text>
</comment>
<dbReference type="InterPro" id="IPR000961">
    <property type="entry name" value="AGC-kinase_C"/>
</dbReference>
<keyword evidence="10" id="KW-0479">Metal-binding</keyword>
<dbReference type="STRING" id="74557.A0A1W0A4G9"/>
<feature type="binding site" evidence="22">
    <location>
        <position position="491"/>
    </location>
    <ligand>
        <name>ATP</name>
        <dbReference type="ChEBI" id="CHEBI:30616"/>
    </ligand>
</feature>
<feature type="domain" description="Cyclic nucleotide-binding" evidence="26">
    <location>
        <begin position="85"/>
        <end position="183"/>
    </location>
</feature>
<feature type="transmembrane region" description="Helical" evidence="24">
    <location>
        <begin position="1128"/>
        <end position="1153"/>
    </location>
</feature>
<keyword evidence="6" id="KW-0723">Serine/threonine-protein kinase</keyword>
<protein>
    <recommendedName>
        <fullName evidence="18">cGMP-dependent protein kinase</fullName>
        <ecNumber evidence="4">2.7.11.12</ecNumber>
    </recommendedName>
</protein>
<dbReference type="PRINTS" id="PR00103">
    <property type="entry name" value="CAMPKINASE"/>
</dbReference>
<feature type="compositionally biased region" description="Acidic residues" evidence="23">
    <location>
        <begin position="848"/>
        <end position="859"/>
    </location>
</feature>
<comment type="cofactor">
    <cofactor evidence="1">
        <name>Mg(2+)</name>
        <dbReference type="ChEBI" id="CHEBI:18420"/>
    </cofactor>
</comment>
<evidence type="ECO:0000256" key="17">
    <source>
        <dbReference type="ARBA" id="ARBA00023136"/>
    </source>
</evidence>
<feature type="domain" description="Cyclic nucleotide-binding" evidence="26">
    <location>
        <begin position="203"/>
        <end position="321"/>
    </location>
</feature>
<dbReference type="PROSITE" id="PS00889">
    <property type="entry name" value="CNMP_BINDING_2"/>
    <property type="match status" value="1"/>
</dbReference>
<dbReference type="Proteomes" id="UP000243217">
    <property type="component" value="Unassembled WGS sequence"/>
</dbReference>
<dbReference type="Gene3D" id="1.10.510.10">
    <property type="entry name" value="Transferase(Phosphotransferase) domain 1"/>
    <property type="match status" value="1"/>
</dbReference>
<keyword evidence="31" id="KW-1185">Reference proteome</keyword>
<keyword evidence="16" id="KW-0142">cGMP-binding</keyword>
<feature type="transmembrane region" description="Helical" evidence="24">
    <location>
        <begin position="1018"/>
        <end position="1046"/>
    </location>
</feature>
<comment type="subcellular location">
    <subcellularLocation>
        <location evidence="2">Membrane</location>
        <topology evidence="2">Multi-pass membrane protein</topology>
    </subcellularLocation>
</comment>
<dbReference type="PROSITE" id="PS50011">
    <property type="entry name" value="PROTEIN_KINASE_DOM"/>
    <property type="match status" value="1"/>
</dbReference>
<dbReference type="SMART" id="SM00220">
    <property type="entry name" value="S_TKc"/>
    <property type="match status" value="1"/>
</dbReference>
<keyword evidence="9 24" id="KW-0812">Transmembrane</keyword>
<evidence type="ECO:0000256" key="5">
    <source>
        <dbReference type="ARBA" id="ARBA00022490"/>
    </source>
</evidence>
<dbReference type="InterPro" id="IPR018490">
    <property type="entry name" value="cNMP-bd_dom_sf"/>
</dbReference>
<comment type="similarity">
    <text evidence="3">Belongs to the protein kinase superfamily. AGC Ser/Thr protein kinase family. cGMP subfamily.</text>
</comment>
<feature type="domain" description="G-protein coupled receptors family 2 profile 2" evidence="27">
    <location>
        <begin position="1016"/>
        <end position="1090"/>
    </location>
</feature>
<reference evidence="30 31" key="1">
    <citation type="journal article" date="2014" name="Genome Biol. Evol.">
        <title>The secreted proteins of Achlya hypogyna and Thraustotheca clavata identify the ancestral oomycete secretome and reveal gene acquisitions by horizontal gene transfer.</title>
        <authorList>
            <person name="Misner I."/>
            <person name="Blouin N."/>
            <person name="Leonard G."/>
            <person name="Richards T.A."/>
            <person name="Lane C.E."/>
        </authorList>
    </citation>
    <scope>NUCLEOTIDE SEQUENCE [LARGE SCALE GENOMIC DNA]</scope>
    <source>
        <strain evidence="30 31">ATCC 34112</strain>
    </source>
</reference>
<dbReference type="Pfam" id="PF00002">
    <property type="entry name" value="7tm_2"/>
    <property type="match status" value="1"/>
</dbReference>
<dbReference type="GO" id="GO:0030553">
    <property type="term" value="F:cGMP binding"/>
    <property type="evidence" value="ECO:0007669"/>
    <property type="project" value="UniProtKB-KW"/>
</dbReference>
<evidence type="ECO:0000256" key="1">
    <source>
        <dbReference type="ARBA" id="ARBA00001946"/>
    </source>
</evidence>
<dbReference type="GO" id="GO:0005952">
    <property type="term" value="C:cAMP-dependent protein kinase complex"/>
    <property type="evidence" value="ECO:0007669"/>
    <property type="project" value="TreeGrafter"/>
</dbReference>
<evidence type="ECO:0000256" key="8">
    <source>
        <dbReference type="ARBA" id="ARBA00022679"/>
    </source>
</evidence>
<evidence type="ECO:0000256" key="16">
    <source>
        <dbReference type="ARBA" id="ARBA00022992"/>
    </source>
</evidence>
<dbReference type="Gene3D" id="3.30.810.10">
    <property type="entry name" value="2-Layer Sandwich"/>
    <property type="match status" value="1"/>
</dbReference>
<dbReference type="GO" id="GO:0004692">
    <property type="term" value="F:cGMP-dependent protein kinase activity"/>
    <property type="evidence" value="ECO:0007669"/>
    <property type="project" value="UniProtKB-EC"/>
</dbReference>
<feature type="transmembrane region" description="Helical" evidence="24">
    <location>
        <begin position="1174"/>
        <end position="1195"/>
    </location>
</feature>
<dbReference type="PROSITE" id="PS50261">
    <property type="entry name" value="G_PROTEIN_RECEP_F2_4"/>
    <property type="match status" value="1"/>
</dbReference>
<evidence type="ECO:0000256" key="18">
    <source>
        <dbReference type="ARBA" id="ARBA00024113"/>
    </source>
</evidence>
<dbReference type="PANTHER" id="PTHR24353">
    <property type="entry name" value="CYCLIC NUCLEOTIDE-DEPENDENT PROTEIN KINASE"/>
    <property type="match status" value="1"/>
</dbReference>
<evidence type="ECO:0000256" key="13">
    <source>
        <dbReference type="ARBA" id="ARBA00022840"/>
    </source>
</evidence>
<dbReference type="SMART" id="SM00330">
    <property type="entry name" value="PIPKc"/>
    <property type="match status" value="1"/>
</dbReference>
<dbReference type="EC" id="2.7.11.12" evidence="4"/>
<evidence type="ECO:0000256" key="4">
    <source>
        <dbReference type="ARBA" id="ARBA00012428"/>
    </source>
</evidence>
<feature type="domain" description="AGC-kinase C-terminal" evidence="28">
    <location>
        <begin position="722"/>
        <end position="777"/>
    </location>
</feature>
<dbReference type="SUPFAM" id="SSF56112">
    <property type="entry name" value="Protein kinase-like (PK-like)"/>
    <property type="match status" value="1"/>
</dbReference>
<dbReference type="GO" id="GO:0046488">
    <property type="term" value="P:phosphatidylinositol metabolic process"/>
    <property type="evidence" value="ECO:0007669"/>
    <property type="project" value="UniProtKB-UniRule"/>
</dbReference>
<dbReference type="SMART" id="SM00100">
    <property type="entry name" value="cNMP"/>
    <property type="match status" value="3"/>
</dbReference>
<feature type="compositionally biased region" description="Polar residues" evidence="23">
    <location>
        <begin position="866"/>
        <end position="875"/>
    </location>
</feature>
<feature type="domain" description="Protein kinase" evidence="25">
    <location>
        <begin position="462"/>
        <end position="721"/>
    </location>
</feature>
<dbReference type="PANTHER" id="PTHR24353:SF37">
    <property type="entry name" value="CAMP-DEPENDENT PROTEIN KINASE CATALYTIC SUBUNIT PRKX"/>
    <property type="match status" value="1"/>
</dbReference>
<evidence type="ECO:0000256" key="19">
    <source>
        <dbReference type="ARBA" id="ARBA00047298"/>
    </source>
</evidence>
<dbReference type="FunFam" id="1.10.510.10:FF:000571">
    <property type="entry name" value="Maternal embryonic leucine zipper kinase"/>
    <property type="match status" value="1"/>
</dbReference>
<accession>A0A1W0A4G9</accession>
<dbReference type="GO" id="GO:0004691">
    <property type="term" value="F:cAMP-dependent protein kinase activity"/>
    <property type="evidence" value="ECO:0007669"/>
    <property type="project" value="TreeGrafter"/>
</dbReference>
<keyword evidence="5" id="KW-0963">Cytoplasm</keyword>
<dbReference type="GO" id="GO:0005524">
    <property type="term" value="F:ATP binding"/>
    <property type="evidence" value="ECO:0007669"/>
    <property type="project" value="UniProtKB-UniRule"/>
</dbReference>
<dbReference type="PROSITE" id="PS00107">
    <property type="entry name" value="PROTEIN_KINASE_ATP"/>
    <property type="match status" value="1"/>
</dbReference>
<dbReference type="GO" id="GO:0007166">
    <property type="term" value="P:cell surface receptor signaling pathway"/>
    <property type="evidence" value="ECO:0007669"/>
    <property type="project" value="InterPro"/>
</dbReference>
<comment type="catalytic activity">
    <reaction evidence="20">
        <text>L-seryl-[protein] + ATP = O-phospho-L-seryl-[protein] + ADP + H(+)</text>
        <dbReference type="Rhea" id="RHEA:17989"/>
        <dbReference type="Rhea" id="RHEA-COMP:9863"/>
        <dbReference type="Rhea" id="RHEA-COMP:11604"/>
        <dbReference type="ChEBI" id="CHEBI:15378"/>
        <dbReference type="ChEBI" id="CHEBI:29999"/>
        <dbReference type="ChEBI" id="CHEBI:30616"/>
        <dbReference type="ChEBI" id="CHEBI:83421"/>
        <dbReference type="ChEBI" id="CHEBI:456216"/>
        <dbReference type="EC" id="2.7.11.12"/>
    </reaction>
</comment>
<keyword evidence="11 21" id="KW-0547">Nucleotide-binding</keyword>
<comment type="catalytic activity">
    <reaction evidence="19">
        <text>L-threonyl-[protein] + ATP = O-phospho-L-threonyl-[protein] + ADP + H(+)</text>
        <dbReference type="Rhea" id="RHEA:46608"/>
        <dbReference type="Rhea" id="RHEA-COMP:11060"/>
        <dbReference type="Rhea" id="RHEA-COMP:11605"/>
        <dbReference type="ChEBI" id="CHEBI:15378"/>
        <dbReference type="ChEBI" id="CHEBI:30013"/>
        <dbReference type="ChEBI" id="CHEBI:30616"/>
        <dbReference type="ChEBI" id="CHEBI:61977"/>
        <dbReference type="ChEBI" id="CHEBI:456216"/>
        <dbReference type="EC" id="2.7.11.12"/>
    </reaction>
</comment>
<evidence type="ECO:0000256" key="3">
    <source>
        <dbReference type="ARBA" id="ARBA00006352"/>
    </source>
</evidence>
<feature type="transmembrane region" description="Helical" evidence="24">
    <location>
        <begin position="898"/>
        <end position="921"/>
    </location>
</feature>
<evidence type="ECO:0000256" key="22">
    <source>
        <dbReference type="PROSITE-ProRule" id="PRU10141"/>
    </source>
</evidence>
<gene>
    <name evidence="30" type="ORF">THRCLA_02680</name>
</gene>
<evidence type="ECO:0000256" key="10">
    <source>
        <dbReference type="ARBA" id="ARBA00022723"/>
    </source>
</evidence>
<dbReference type="Gene3D" id="1.20.1070.10">
    <property type="entry name" value="Rhodopsin 7-helix transmembrane proteins"/>
    <property type="match status" value="1"/>
</dbReference>
<dbReference type="PROSITE" id="PS00108">
    <property type="entry name" value="PROTEIN_KINASE_ST"/>
    <property type="match status" value="1"/>
</dbReference>
<dbReference type="InterPro" id="IPR014710">
    <property type="entry name" value="RmlC-like_jellyroll"/>
</dbReference>
<evidence type="ECO:0000256" key="15">
    <source>
        <dbReference type="ARBA" id="ARBA00022989"/>
    </source>
</evidence>
<feature type="region of interest" description="Disordered" evidence="23">
    <location>
        <begin position="829"/>
        <end position="875"/>
    </location>
</feature>
<feature type="domain" description="Cyclic nucleotide-binding" evidence="26">
    <location>
        <begin position="325"/>
        <end position="431"/>
    </location>
</feature>
<dbReference type="GO" id="GO:0046872">
    <property type="term" value="F:metal ion binding"/>
    <property type="evidence" value="ECO:0007669"/>
    <property type="project" value="UniProtKB-KW"/>
</dbReference>
<evidence type="ECO:0000259" key="28">
    <source>
        <dbReference type="PROSITE" id="PS51285"/>
    </source>
</evidence>
<organism evidence="30 31">
    <name type="scientific">Thraustotheca clavata</name>
    <dbReference type="NCBI Taxonomy" id="74557"/>
    <lineage>
        <taxon>Eukaryota</taxon>
        <taxon>Sar</taxon>
        <taxon>Stramenopiles</taxon>
        <taxon>Oomycota</taxon>
        <taxon>Saprolegniomycetes</taxon>
        <taxon>Saprolegniales</taxon>
        <taxon>Achlyaceae</taxon>
        <taxon>Thraustotheca</taxon>
    </lineage>
</organism>
<evidence type="ECO:0000256" key="7">
    <source>
        <dbReference type="ARBA" id="ARBA00022535"/>
    </source>
</evidence>
<dbReference type="PROSITE" id="PS51455">
    <property type="entry name" value="PIPK"/>
    <property type="match status" value="1"/>
</dbReference>
<dbReference type="InterPro" id="IPR027483">
    <property type="entry name" value="PInositol-4-P-4/5-kinase_C_sf"/>
</dbReference>
<keyword evidence="12 21" id="KW-0418">Kinase</keyword>
<feature type="transmembrane region" description="Helical" evidence="24">
    <location>
        <begin position="1058"/>
        <end position="1077"/>
    </location>
</feature>
<dbReference type="SUPFAM" id="SSF51206">
    <property type="entry name" value="cAMP-binding domain-like"/>
    <property type="match status" value="3"/>
</dbReference>
<dbReference type="InterPro" id="IPR000595">
    <property type="entry name" value="cNMP-bd_dom"/>
</dbReference>
<dbReference type="InterPro" id="IPR008271">
    <property type="entry name" value="Ser/Thr_kinase_AS"/>
</dbReference>
<evidence type="ECO:0000259" key="27">
    <source>
        <dbReference type="PROSITE" id="PS50261"/>
    </source>
</evidence>
<evidence type="ECO:0000256" key="14">
    <source>
        <dbReference type="ARBA" id="ARBA00022842"/>
    </source>
</evidence>
<keyword evidence="8 21" id="KW-0808">Transferase</keyword>
<evidence type="ECO:0000256" key="6">
    <source>
        <dbReference type="ARBA" id="ARBA00022527"/>
    </source>
</evidence>
<dbReference type="PROSITE" id="PS51285">
    <property type="entry name" value="AGC_KINASE_CTER"/>
    <property type="match status" value="1"/>
</dbReference>
<dbReference type="Pfam" id="PF01504">
    <property type="entry name" value="PIP5K"/>
    <property type="match status" value="1"/>
</dbReference>
<keyword evidence="13 21" id="KW-0067">ATP-binding</keyword>
<dbReference type="Pfam" id="PF00069">
    <property type="entry name" value="Pkinase"/>
    <property type="match status" value="1"/>
</dbReference>
<dbReference type="CDD" id="cd00139">
    <property type="entry name" value="PIPKc"/>
    <property type="match status" value="1"/>
</dbReference>
<dbReference type="Gene3D" id="3.30.200.20">
    <property type="entry name" value="Phosphorylase Kinase, domain 1"/>
    <property type="match status" value="1"/>
</dbReference>
<evidence type="ECO:0000259" key="26">
    <source>
        <dbReference type="PROSITE" id="PS50042"/>
    </source>
</evidence>
<dbReference type="InterPro" id="IPR018488">
    <property type="entry name" value="cNMP-bd_CS"/>
</dbReference>
<dbReference type="InterPro" id="IPR017981">
    <property type="entry name" value="GPCR_2-like_7TM"/>
</dbReference>
<dbReference type="Pfam" id="PF00027">
    <property type="entry name" value="cNMP_binding"/>
    <property type="match status" value="3"/>
</dbReference>
<dbReference type="GO" id="GO:0004930">
    <property type="term" value="F:G protein-coupled receptor activity"/>
    <property type="evidence" value="ECO:0007669"/>
    <property type="project" value="InterPro"/>
</dbReference>
<dbReference type="InterPro" id="IPR017441">
    <property type="entry name" value="Protein_kinase_ATP_BS"/>
</dbReference>
<dbReference type="EMBL" id="JNBS01000498">
    <property type="protein sequence ID" value="OQS05145.1"/>
    <property type="molecule type" value="Genomic_DNA"/>
</dbReference>
<evidence type="ECO:0000313" key="30">
    <source>
        <dbReference type="EMBL" id="OQS05145.1"/>
    </source>
</evidence>
<dbReference type="OrthoDB" id="70770at2759"/>
<dbReference type="PROSITE" id="PS00888">
    <property type="entry name" value="CNMP_BINDING_1"/>
    <property type="match status" value="1"/>
</dbReference>
<dbReference type="GO" id="GO:0052742">
    <property type="term" value="F:phosphatidylinositol kinase activity"/>
    <property type="evidence" value="ECO:0007669"/>
    <property type="project" value="InterPro"/>
</dbReference>
<dbReference type="SUPFAM" id="SSF56104">
    <property type="entry name" value="SAICAR synthase-like"/>
    <property type="match status" value="1"/>
</dbReference>
<dbReference type="GO" id="GO:0016020">
    <property type="term" value="C:membrane"/>
    <property type="evidence" value="ECO:0007669"/>
    <property type="project" value="UniProtKB-SubCell"/>
</dbReference>
<keyword evidence="15 24" id="KW-1133">Transmembrane helix</keyword>
<evidence type="ECO:0000256" key="21">
    <source>
        <dbReference type="PROSITE-ProRule" id="PRU00781"/>
    </source>
</evidence>
<feature type="transmembrane region" description="Helical" evidence="24">
    <location>
        <begin position="927"/>
        <end position="946"/>
    </location>
</feature>
<keyword evidence="17 24" id="KW-0472">Membrane</keyword>
<dbReference type="InterPro" id="IPR002498">
    <property type="entry name" value="PInositol-4-P-4/5-kinase_core"/>
</dbReference>
<evidence type="ECO:0000256" key="20">
    <source>
        <dbReference type="ARBA" id="ARBA00047462"/>
    </source>
</evidence>
<keyword evidence="14" id="KW-0460">Magnesium</keyword>
<evidence type="ECO:0000256" key="2">
    <source>
        <dbReference type="ARBA" id="ARBA00004141"/>
    </source>
</evidence>
<proteinExistence type="inferred from homology"/>
<name>A0A1W0A4G9_9STRA</name>
<evidence type="ECO:0000256" key="9">
    <source>
        <dbReference type="ARBA" id="ARBA00022692"/>
    </source>
</evidence>
<dbReference type="PROSITE" id="PS50042">
    <property type="entry name" value="CNMP_BINDING_3"/>
    <property type="match status" value="3"/>
</dbReference>
<evidence type="ECO:0000313" key="31">
    <source>
        <dbReference type="Proteomes" id="UP000243217"/>
    </source>
</evidence>
<dbReference type="CDD" id="cd00038">
    <property type="entry name" value="CAP_ED"/>
    <property type="match status" value="3"/>
</dbReference>
<feature type="compositionally biased region" description="Basic and acidic residues" evidence="23">
    <location>
        <begin position="837"/>
        <end position="847"/>
    </location>
</feature>
<dbReference type="Gene3D" id="3.30.800.10">
    <property type="entry name" value="Phosphatidylinositol Phosphate Kinase II Beta"/>
    <property type="match status" value="1"/>
</dbReference>